<dbReference type="EMBL" id="POAF01000001">
    <property type="protein sequence ID" value="RBM03897.1"/>
    <property type="molecule type" value="Genomic_DNA"/>
</dbReference>
<dbReference type="Pfam" id="PF13416">
    <property type="entry name" value="SBP_bac_8"/>
    <property type="match status" value="1"/>
</dbReference>
<dbReference type="InterPro" id="IPR006059">
    <property type="entry name" value="SBP"/>
</dbReference>
<dbReference type="PROSITE" id="PS51318">
    <property type="entry name" value="TAT"/>
    <property type="match status" value="1"/>
</dbReference>
<dbReference type="SUPFAM" id="SSF53850">
    <property type="entry name" value="Periplasmic binding protein-like II"/>
    <property type="match status" value="1"/>
</dbReference>
<keyword evidence="3" id="KW-1185">Reference proteome</keyword>
<comment type="caution">
    <text evidence="2">The sequence shown here is derived from an EMBL/GenBank/DDBJ whole genome shotgun (WGS) entry which is preliminary data.</text>
</comment>
<dbReference type="PANTHER" id="PTHR43649">
    <property type="entry name" value="ARABINOSE-BINDING PROTEIN-RELATED"/>
    <property type="match status" value="1"/>
</dbReference>
<accession>A0A365YNC3</accession>
<dbReference type="InterPro" id="IPR006311">
    <property type="entry name" value="TAT_signal"/>
</dbReference>
<keyword evidence="1" id="KW-0732">Signal</keyword>
<dbReference type="CDD" id="cd14748">
    <property type="entry name" value="PBP2_UgpB"/>
    <property type="match status" value="1"/>
</dbReference>
<dbReference type="PANTHER" id="PTHR43649:SF30">
    <property type="entry name" value="ABC TRANSPORTER SUBSTRATE-BINDING PROTEIN"/>
    <property type="match status" value="1"/>
</dbReference>
<dbReference type="InterPro" id="IPR050490">
    <property type="entry name" value="Bact_solute-bd_prot1"/>
</dbReference>
<feature type="signal peptide" evidence="1">
    <location>
        <begin position="1"/>
        <end position="34"/>
    </location>
</feature>
<name>A0A365YNC3_9MICC</name>
<proteinExistence type="predicted"/>
<dbReference type="Proteomes" id="UP000252167">
    <property type="component" value="Unassembled WGS sequence"/>
</dbReference>
<feature type="chain" id="PRO_5016694562" evidence="1">
    <location>
        <begin position="35"/>
        <end position="455"/>
    </location>
</feature>
<dbReference type="Gene3D" id="3.40.190.10">
    <property type="entry name" value="Periplasmic binding protein-like II"/>
    <property type="match status" value="1"/>
</dbReference>
<evidence type="ECO:0000256" key="1">
    <source>
        <dbReference type="SAM" id="SignalP"/>
    </source>
</evidence>
<evidence type="ECO:0000313" key="2">
    <source>
        <dbReference type="EMBL" id="RBM03897.1"/>
    </source>
</evidence>
<dbReference type="AlphaFoldDB" id="A0A365YNC3"/>
<gene>
    <name evidence="2" type="ORF">C1H84_00900</name>
</gene>
<evidence type="ECO:0000313" key="3">
    <source>
        <dbReference type="Proteomes" id="UP000252167"/>
    </source>
</evidence>
<reference evidence="2 3" key="1">
    <citation type="submission" date="2018-01" db="EMBL/GenBank/DDBJ databases">
        <title>Glutamicibacter soli strain NHPC-3 Whole genome sequence and assembly.</title>
        <authorList>
            <person name="Choudhury P."/>
            <person name="Gupta D."/>
            <person name="Sengupta K."/>
            <person name="Jawed A."/>
            <person name="Sultana N."/>
            <person name="Saha P."/>
        </authorList>
    </citation>
    <scope>NUCLEOTIDE SEQUENCE [LARGE SCALE GENOMIC DNA]</scope>
    <source>
        <strain evidence="2 3">NHPC-3</strain>
    </source>
</reference>
<protein>
    <submittedName>
        <fullName evidence="2">ABC transporter substrate-binding protein</fullName>
    </submittedName>
</protein>
<dbReference type="RefSeq" id="WP_113606295.1">
    <property type="nucleotide sequence ID" value="NZ_JBNBOD010000001.1"/>
</dbReference>
<organism evidence="2 3">
    <name type="scientific">Glutamicibacter soli</name>
    <dbReference type="NCBI Taxonomy" id="453836"/>
    <lineage>
        <taxon>Bacteria</taxon>
        <taxon>Bacillati</taxon>
        <taxon>Actinomycetota</taxon>
        <taxon>Actinomycetes</taxon>
        <taxon>Micrococcales</taxon>
        <taxon>Micrococcaceae</taxon>
        <taxon>Glutamicibacter</taxon>
    </lineage>
</organism>
<sequence length="455" mass="49543">MQNNPLASTLEKSSSRRSFLGALGLTALAIPALAACGNSSTATFAQPATKVPAGFAGRRNVVIWSSWGGDNGKMFADLIKKFNESQTAIYAEVQQFDGYDGVGEKLTAGLRAKQVPDLAVLSDIHWNRYFLSDALEPLNKYHDSSFGPSVYTENFYKEGTVRDESYWVPFARSTPLFYYNRDLFASVGLPDRAPGTWDEFRSWGKEVTGVKFKGNTMKMRALTGADDWYFSGLLWAFGGAISNGLDVRLDSAESLAAVDFERQLVHEDKSMYLAQSFVNDFSNGQCATVTQSTGGLTSVTKAAKFEVGTGFMPKGPAGTGTPTGGGGLSVLRQISDERKADAVEVLRFLANDEISSQWTVGTGYLPVTKGATSSKLVTDLMDKNPNYQVAVDQLQIASGPDDVRRYVTSAISELKQMVQKNYTSNVKPEELVKPVAAKLRAEADKIRATYEEKVA</sequence>